<name>A0A6N9YG40_9ACTN</name>
<proteinExistence type="predicted"/>
<dbReference type="PANTHER" id="PTHR43358">
    <property type="entry name" value="ALPHA/BETA-HYDROLASE"/>
    <property type="match status" value="1"/>
</dbReference>
<evidence type="ECO:0000313" key="3">
    <source>
        <dbReference type="Proteomes" id="UP000469185"/>
    </source>
</evidence>
<dbReference type="PANTHER" id="PTHR43358:SF4">
    <property type="entry name" value="ALPHA_BETA HYDROLASE FOLD-1 DOMAIN-CONTAINING PROTEIN"/>
    <property type="match status" value="1"/>
</dbReference>
<dbReference type="InterPro" id="IPR052920">
    <property type="entry name" value="DNA-binding_regulatory"/>
</dbReference>
<dbReference type="RefSeq" id="WP_163815124.1">
    <property type="nucleotide sequence ID" value="NZ_JAAGOB010000001.1"/>
</dbReference>
<evidence type="ECO:0000259" key="1">
    <source>
        <dbReference type="Pfam" id="PF12697"/>
    </source>
</evidence>
<keyword evidence="3" id="KW-1185">Reference proteome</keyword>
<dbReference type="InterPro" id="IPR029058">
    <property type="entry name" value="AB_hydrolase_fold"/>
</dbReference>
<dbReference type="InterPro" id="IPR000073">
    <property type="entry name" value="AB_hydrolase_1"/>
</dbReference>
<dbReference type="EMBL" id="JAAGOB010000001">
    <property type="protein sequence ID" value="NED93849.1"/>
    <property type="molecule type" value="Genomic_DNA"/>
</dbReference>
<dbReference type="Gene3D" id="3.40.50.1820">
    <property type="entry name" value="alpha/beta hydrolase"/>
    <property type="match status" value="1"/>
</dbReference>
<sequence length="380" mass="40492">MTDTMTDPHPRRWPVRVAVASATLAAVVTATTAAGGWYYADELLLVDTSPPEYPIEVVDVSGSTVTLVGEDADQPGVTGLEWEGGYARLGPEIERSGEHVTRSVTPFPDLPAPGTMARTSFYAYPLAIESFRAVSELDAEDVTYDGPLGTYPATFVAGGSSRWIIHVHGRGGNRAESFRLLTALQPLDYPQLSITYRNDDDAPADADGEYGLGWTESDDLAAAVEFARARGAEDIVLAGYSMGGAVVGNYLRVHGSAGVAGVIYDSPVLSWNDVLVNESRNRNLPAFAATVASTVVRLRTAINLAAMDQVRHADDLDVPVLLFHGSGDPTVPVSSSDDFAAARPDLVTFVRPDGVGHVQAWNNDPAGYEEAAADFVRKLP</sequence>
<feature type="domain" description="AB hydrolase-1" evidence="1">
    <location>
        <begin position="164"/>
        <end position="369"/>
    </location>
</feature>
<dbReference type="Pfam" id="PF12697">
    <property type="entry name" value="Abhydrolase_6"/>
    <property type="match status" value="1"/>
</dbReference>
<dbReference type="Proteomes" id="UP000469185">
    <property type="component" value="Unassembled WGS sequence"/>
</dbReference>
<gene>
    <name evidence="2" type="ORF">G1H11_00785</name>
</gene>
<organism evidence="2 3">
    <name type="scientific">Phytoactinopolyspora alkaliphila</name>
    <dbReference type="NCBI Taxonomy" id="1783498"/>
    <lineage>
        <taxon>Bacteria</taxon>
        <taxon>Bacillati</taxon>
        <taxon>Actinomycetota</taxon>
        <taxon>Actinomycetes</taxon>
        <taxon>Jiangellales</taxon>
        <taxon>Jiangellaceae</taxon>
        <taxon>Phytoactinopolyspora</taxon>
    </lineage>
</organism>
<comment type="caution">
    <text evidence="2">The sequence shown here is derived from an EMBL/GenBank/DDBJ whole genome shotgun (WGS) entry which is preliminary data.</text>
</comment>
<dbReference type="SUPFAM" id="SSF53474">
    <property type="entry name" value="alpha/beta-Hydrolases"/>
    <property type="match status" value="1"/>
</dbReference>
<accession>A0A6N9YG40</accession>
<evidence type="ECO:0000313" key="2">
    <source>
        <dbReference type="EMBL" id="NED93849.1"/>
    </source>
</evidence>
<reference evidence="2 3" key="1">
    <citation type="submission" date="2020-02" db="EMBL/GenBank/DDBJ databases">
        <authorList>
            <person name="Li X.-J."/>
            <person name="Feng X.-M."/>
        </authorList>
    </citation>
    <scope>NUCLEOTIDE SEQUENCE [LARGE SCALE GENOMIC DNA]</scope>
    <source>
        <strain evidence="2 3">CGMCC 4.7225</strain>
    </source>
</reference>
<protein>
    <submittedName>
        <fullName evidence="2">Alpha/beta hydrolase</fullName>
    </submittedName>
</protein>
<dbReference type="GO" id="GO:0016787">
    <property type="term" value="F:hydrolase activity"/>
    <property type="evidence" value="ECO:0007669"/>
    <property type="project" value="UniProtKB-KW"/>
</dbReference>
<keyword evidence="2" id="KW-0378">Hydrolase</keyword>
<dbReference type="AlphaFoldDB" id="A0A6N9YG40"/>